<gene>
    <name evidence="1" type="ORF">RAS_p210</name>
</gene>
<dbReference type="Proteomes" id="UP000321183">
    <property type="component" value="Plasmid pRA1"/>
</dbReference>
<sequence>MKIHISQCSDAPKILAALYNNAAPQGLGFLVQSSRMFNGSSSERNEITNRILLAGSKLLYRLWRKVSIKGCPTYI</sequence>
<keyword evidence="1" id="KW-0614">Plasmid</keyword>
<keyword evidence="2" id="KW-1185">Reference proteome</keyword>
<dbReference type="AlphaFoldDB" id="A0A510GBV0"/>
<evidence type="ECO:0000313" key="1">
    <source>
        <dbReference type="EMBL" id="BBJ32425.1"/>
    </source>
</evidence>
<reference evidence="1 2" key="1">
    <citation type="submission" date="2019-04" db="EMBL/GenBank/DDBJ databases">
        <title>Draft genome sequence of Rickettsia asiatica Maytaro1284.</title>
        <authorList>
            <person name="Thu M."/>
            <person name="Qiu Y."/>
            <person name="Nakao R."/>
        </authorList>
    </citation>
    <scope>NUCLEOTIDE SEQUENCE [LARGE SCALE GENOMIC DNA]</scope>
    <source>
        <strain evidence="1 2">Maytaro1284</strain>
        <plasmid evidence="1 2">pRA1</plasmid>
    </source>
</reference>
<name>A0A510GBV0_9RICK</name>
<organism evidence="1 2">
    <name type="scientific">Rickettsia asiatica</name>
    <dbReference type="NCBI Taxonomy" id="238800"/>
    <lineage>
        <taxon>Bacteria</taxon>
        <taxon>Pseudomonadati</taxon>
        <taxon>Pseudomonadota</taxon>
        <taxon>Alphaproteobacteria</taxon>
        <taxon>Rickettsiales</taxon>
        <taxon>Rickettsiaceae</taxon>
        <taxon>Rickettsieae</taxon>
        <taxon>Rickettsia</taxon>
        <taxon>spotted fever group</taxon>
    </lineage>
</organism>
<geneLocation type="plasmid" evidence="1 2">
    <name>pRA1</name>
</geneLocation>
<dbReference type="KEGG" id="ras:RAS_p210"/>
<dbReference type="EMBL" id="AP019564">
    <property type="protein sequence ID" value="BBJ32425.1"/>
    <property type="molecule type" value="Genomic_DNA"/>
</dbReference>
<accession>A0A510GBV0</accession>
<proteinExistence type="predicted"/>
<protein>
    <submittedName>
        <fullName evidence="1">Uncharacterized protein</fullName>
    </submittedName>
</protein>
<evidence type="ECO:0000313" key="2">
    <source>
        <dbReference type="Proteomes" id="UP000321183"/>
    </source>
</evidence>